<dbReference type="GO" id="GO:0016787">
    <property type="term" value="F:hydrolase activity"/>
    <property type="evidence" value="ECO:0007669"/>
    <property type="project" value="UniProtKB-KW"/>
</dbReference>
<name>A0A9D9DVM4_9FIRM</name>
<dbReference type="Pfam" id="PF00293">
    <property type="entry name" value="NUDIX"/>
    <property type="match status" value="1"/>
</dbReference>
<evidence type="ECO:0000259" key="3">
    <source>
        <dbReference type="PROSITE" id="PS51462"/>
    </source>
</evidence>
<dbReference type="Proteomes" id="UP000823611">
    <property type="component" value="Unassembled WGS sequence"/>
</dbReference>
<accession>A0A9D9DVM4</accession>
<dbReference type="InterPro" id="IPR015797">
    <property type="entry name" value="NUDIX_hydrolase-like_dom_sf"/>
</dbReference>
<protein>
    <submittedName>
        <fullName evidence="4">NUDIX hydrolase</fullName>
    </submittedName>
</protein>
<evidence type="ECO:0000313" key="5">
    <source>
        <dbReference type="Proteomes" id="UP000823611"/>
    </source>
</evidence>
<evidence type="ECO:0000256" key="2">
    <source>
        <dbReference type="ARBA" id="ARBA00022801"/>
    </source>
</evidence>
<comment type="cofactor">
    <cofactor evidence="1">
        <name>Mg(2+)</name>
        <dbReference type="ChEBI" id="CHEBI:18420"/>
    </cofactor>
</comment>
<dbReference type="SUPFAM" id="SSF55811">
    <property type="entry name" value="Nudix"/>
    <property type="match status" value="1"/>
</dbReference>
<dbReference type="PROSITE" id="PS51462">
    <property type="entry name" value="NUDIX"/>
    <property type="match status" value="1"/>
</dbReference>
<gene>
    <name evidence="4" type="ORF">IAC55_00575</name>
</gene>
<evidence type="ECO:0000313" key="4">
    <source>
        <dbReference type="EMBL" id="MBO8433800.1"/>
    </source>
</evidence>
<reference evidence="4" key="1">
    <citation type="submission" date="2020-10" db="EMBL/GenBank/DDBJ databases">
        <authorList>
            <person name="Gilroy R."/>
        </authorList>
    </citation>
    <scope>NUCLEOTIDE SEQUENCE</scope>
    <source>
        <strain evidence="4">F6-4510</strain>
    </source>
</reference>
<comment type="caution">
    <text evidence="4">The sequence shown here is derived from an EMBL/GenBank/DDBJ whole genome shotgun (WGS) entry which is preliminary data.</text>
</comment>
<organism evidence="4 5">
    <name type="scientific">Candidatus Fimicola merdigallinarum</name>
    <dbReference type="NCBI Taxonomy" id="2840819"/>
    <lineage>
        <taxon>Bacteria</taxon>
        <taxon>Bacillati</taxon>
        <taxon>Bacillota</taxon>
        <taxon>Clostridia</taxon>
        <taxon>Lachnospirales</taxon>
        <taxon>Lachnospiraceae</taxon>
        <taxon>Lachnospiraceae incertae sedis</taxon>
        <taxon>Candidatus Fimicola</taxon>
    </lineage>
</organism>
<dbReference type="AlphaFoldDB" id="A0A9D9DVM4"/>
<reference evidence="4" key="2">
    <citation type="journal article" date="2021" name="PeerJ">
        <title>Extensive microbial diversity within the chicken gut microbiome revealed by metagenomics and culture.</title>
        <authorList>
            <person name="Gilroy R."/>
            <person name="Ravi A."/>
            <person name="Getino M."/>
            <person name="Pursley I."/>
            <person name="Horton D.L."/>
            <person name="Alikhan N.F."/>
            <person name="Baker D."/>
            <person name="Gharbi K."/>
            <person name="Hall N."/>
            <person name="Watson M."/>
            <person name="Adriaenssens E.M."/>
            <person name="Foster-Nyarko E."/>
            <person name="Jarju S."/>
            <person name="Secka A."/>
            <person name="Antonio M."/>
            <person name="Oren A."/>
            <person name="Chaudhuri R.R."/>
            <person name="La Ragione R."/>
            <person name="Hildebrand F."/>
            <person name="Pallen M.J."/>
        </authorList>
    </citation>
    <scope>NUCLEOTIDE SEQUENCE</scope>
    <source>
        <strain evidence="4">F6-4510</strain>
    </source>
</reference>
<dbReference type="PANTHER" id="PTHR43046:SF14">
    <property type="entry name" value="MUTT_NUDIX FAMILY PROTEIN"/>
    <property type="match status" value="1"/>
</dbReference>
<proteinExistence type="predicted"/>
<dbReference type="PROSITE" id="PS00893">
    <property type="entry name" value="NUDIX_BOX"/>
    <property type="match status" value="1"/>
</dbReference>
<dbReference type="InterPro" id="IPR000086">
    <property type="entry name" value="NUDIX_hydrolase_dom"/>
</dbReference>
<keyword evidence="2 4" id="KW-0378">Hydrolase</keyword>
<dbReference type="InterPro" id="IPR020084">
    <property type="entry name" value="NUDIX_hydrolase_CS"/>
</dbReference>
<dbReference type="PANTHER" id="PTHR43046">
    <property type="entry name" value="GDP-MANNOSE MANNOSYL HYDROLASE"/>
    <property type="match status" value="1"/>
</dbReference>
<sequence length="126" mass="14996">MLLHRSQKEIENSYINKREVWDLAGGGLRFFESSPKGLLREIKEETDLDVSIIEPFTVYDVIKPNIHMTIITYLCTCDTYDVKLSEEHDAFYWLTLDELMEKDIPKWLKKEFEIAFEKMRDNEDKA</sequence>
<evidence type="ECO:0000256" key="1">
    <source>
        <dbReference type="ARBA" id="ARBA00001946"/>
    </source>
</evidence>
<dbReference type="EMBL" id="JADIMX010000011">
    <property type="protein sequence ID" value="MBO8433800.1"/>
    <property type="molecule type" value="Genomic_DNA"/>
</dbReference>
<feature type="domain" description="Nudix hydrolase" evidence="3">
    <location>
        <begin position="1"/>
        <end position="117"/>
    </location>
</feature>
<dbReference type="Gene3D" id="3.90.79.10">
    <property type="entry name" value="Nucleoside Triphosphate Pyrophosphohydrolase"/>
    <property type="match status" value="1"/>
</dbReference>